<feature type="compositionally biased region" description="Low complexity" evidence="7">
    <location>
        <begin position="7"/>
        <end position="24"/>
    </location>
</feature>
<accession>A0A9W8DYG5</accession>
<dbReference type="Proteomes" id="UP001150569">
    <property type="component" value="Unassembled WGS sequence"/>
</dbReference>
<gene>
    <name evidence="9" type="ORF">IWQ60_005905</name>
</gene>
<protein>
    <recommendedName>
        <fullName evidence="8">Histone deacetylase complex subunit SAP30 Sin3 binding domain-containing protein</fullName>
    </recommendedName>
</protein>
<evidence type="ECO:0000256" key="2">
    <source>
        <dbReference type="ARBA" id="ARBA00006283"/>
    </source>
</evidence>
<dbReference type="InterPro" id="IPR024145">
    <property type="entry name" value="His_deAcase_SAP30/SAP30L"/>
</dbReference>
<keyword evidence="6" id="KW-0539">Nucleus</keyword>
<evidence type="ECO:0000256" key="4">
    <source>
        <dbReference type="ARBA" id="ARBA00023015"/>
    </source>
</evidence>
<dbReference type="OrthoDB" id="510958at2759"/>
<evidence type="ECO:0000313" key="9">
    <source>
        <dbReference type="EMBL" id="KAJ1923412.1"/>
    </source>
</evidence>
<sequence>MAVRPKATSATTQAAAAPSNSASSKHTAEPTRPPLAAKVDFSTMSNQSLRRYRQVHKLNVKTRPTKDELVTSIAKHFAARPVDEVDTIARFLFLTRTRDRVLKPPSRLYQT</sequence>
<evidence type="ECO:0000256" key="5">
    <source>
        <dbReference type="ARBA" id="ARBA00023163"/>
    </source>
</evidence>
<comment type="similarity">
    <text evidence="2">Belongs to the SAP30 family.</text>
</comment>
<comment type="caution">
    <text evidence="9">The sequence shown here is derived from an EMBL/GenBank/DDBJ whole genome shotgun (WGS) entry which is preliminary data.</text>
</comment>
<dbReference type="PANTHER" id="PTHR13286:SF22">
    <property type="entry name" value="PHD-TYPE DOMAIN-CONTAINING PROTEIN"/>
    <property type="match status" value="1"/>
</dbReference>
<name>A0A9W8DYG5_9FUNG</name>
<evidence type="ECO:0000256" key="1">
    <source>
        <dbReference type="ARBA" id="ARBA00004123"/>
    </source>
</evidence>
<organism evidence="9 10">
    <name type="scientific">Tieghemiomyces parasiticus</name>
    <dbReference type="NCBI Taxonomy" id="78921"/>
    <lineage>
        <taxon>Eukaryota</taxon>
        <taxon>Fungi</taxon>
        <taxon>Fungi incertae sedis</taxon>
        <taxon>Zoopagomycota</taxon>
        <taxon>Kickxellomycotina</taxon>
        <taxon>Dimargaritomycetes</taxon>
        <taxon>Dimargaritales</taxon>
        <taxon>Dimargaritaceae</taxon>
        <taxon>Tieghemiomyces</taxon>
    </lineage>
</organism>
<dbReference type="InterPro" id="IPR025718">
    <property type="entry name" value="SAP30_Sin3-bd"/>
</dbReference>
<evidence type="ECO:0000256" key="3">
    <source>
        <dbReference type="ARBA" id="ARBA00022491"/>
    </source>
</evidence>
<dbReference type="InterPro" id="IPR038291">
    <property type="entry name" value="SAP30_C_sf"/>
</dbReference>
<dbReference type="EMBL" id="JANBPT010000336">
    <property type="protein sequence ID" value="KAJ1923412.1"/>
    <property type="molecule type" value="Genomic_DNA"/>
</dbReference>
<proteinExistence type="inferred from homology"/>
<dbReference type="GO" id="GO:0005634">
    <property type="term" value="C:nucleus"/>
    <property type="evidence" value="ECO:0007669"/>
    <property type="project" value="UniProtKB-SubCell"/>
</dbReference>
<evidence type="ECO:0000256" key="7">
    <source>
        <dbReference type="SAM" id="MobiDB-lite"/>
    </source>
</evidence>
<dbReference type="AlphaFoldDB" id="A0A9W8DYG5"/>
<feature type="domain" description="Histone deacetylase complex subunit SAP30 Sin3 binding" evidence="8">
    <location>
        <begin position="47"/>
        <end position="92"/>
    </location>
</feature>
<keyword evidence="3" id="KW-0678">Repressor</keyword>
<keyword evidence="4" id="KW-0805">Transcription regulation</keyword>
<keyword evidence="5" id="KW-0804">Transcription</keyword>
<evidence type="ECO:0000256" key="6">
    <source>
        <dbReference type="ARBA" id="ARBA00023242"/>
    </source>
</evidence>
<evidence type="ECO:0000313" key="10">
    <source>
        <dbReference type="Proteomes" id="UP001150569"/>
    </source>
</evidence>
<dbReference type="Pfam" id="PF13867">
    <property type="entry name" value="SAP30_Sin3_bdg"/>
    <property type="match status" value="1"/>
</dbReference>
<keyword evidence="10" id="KW-1185">Reference proteome</keyword>
<comment type="subcellular location">
    <subcellularLocation>
        <location evidence="1">Nucleus</location>
    </subcellularLocation>
</comment>
<feature type="region of interest" description="Disordered" evidence="7">
    <location>
        <begin position="1"/>
        <end position="41"/>
    </location>
</feature>
<evidence type="ECO:0000259" key="8">
    <source>
        <dbReference type="Pfam" id="PF13867"/>
    </source>
</evidence>
<dbReference type="PANTHER" id="PTHR13286">
    <property type="entry name" value="SAP30"/>
    <property type="match status" value="1"/>
</dbReference>
<reference evidence="9" key="1">
    <citation type="submission" date="2022-07" db="EMBL/GenBank/DDBJ databases">
        <title>Phylogenomic reconstructions and comparative analyses of Kickxellomycotina fungi.</title>
        <authorList>
            <person name="Reynolds N.K."/>
            <person name="Stajich J.E."/>
            <person name="Barry K."/>
            <person name="Grigoriev I.V."/>
            <person name="Crous P."/>
            <person name="Smith M.E."/>
        </authorList>
    </citation>
    <scope>NUCLEOTIDE SEQUENCE</scope>
    <source>
        <strain evidence="9">RSA 861</strain>
    </source>
</reference>
<dbReference type="Gene3D" id="6.10.160.20">
    <property type="match status" value="1"/>
</dbReference>